<keyword evidence="5 7" id="KW-0472">Membrane</keyword>
<feature type="transmembrane region" description="Helical" evidence="7">
    <location>
        <begin position="266"/>
        <end position="285"/>
    </location>
</feature>
<evidence type="ECO:0000256" key="2">
    <source>
        <dbReference type="ARBA" id="ARBA00007802"/>
    </source>
</evidence>
<evidence type="ECO:0000256" key="4">
    <source>
        <dbReference type="ARBA" id="ARBA00022989"/>
    </source>
</evidence>
<feature type="transmembrane region" description="Helical" evidence="7">
    <location>
        <begin position="41"/>
        <end position="63"/>
    </location>
</feature>
<dbReference type="EMBL" id="CP098494">
    <property type="protein sequence ID" value="USA61371.1"/>
    <property type="molecule type" value="Genomic_DNA"/>
</dbReference>
<feature type="transmembrane region" description="Helical" evidence="7">
    <location>
        <begin position="186"/>
        <end position="208"/>
    </location>
</feature>
<sequence>MNCPAILTGDQFLTRVLGHIDCQAAFLGSYGWQALGQPSSVTATIMTGLLTLFVALFGVRLLFGPAPGARDLVGDVVKVGIVLTLAFSWPAFRTLIHDVVIEGPGELAASAGAPILSQEADLTQRLQQADNLMLRLVEQGTGRQTGAYVDADNPGGTFQGQALEDENSFGLARLFYLTGLLGSYGLLRIVAGLLLALTPLAAGMLLFEPTRGLFAGWLRALVLVLIGATAVSVVAAGEIAILLPWLTDALRLRGLGYATPAAPTELLALTLGFALIQFGVIWLMAKVAFSRGWISLPQLSDRGAQIGLASTAVRSEPAPAFAQSRSQRLVDHMETQLRREEHYSSERADHRLLIRSGDGPTPGGPPGARTSEPLGSSWRRTAQRRSPAATRRDTAS</sequence>
<keyword evidence="9" id="KW-1185">Reference proteome</keyword>
<evidence type="ECO:0000313" key="9">
    <source>
        <dbReference type="Proteomes" id="UP001056619"/>
    </source>
</evidence>
<evidence type="ECO:0000256" key="5">
    <source>
        <dbReference type="ARBA" id="ARBA00023136"/>
    </source>
</evidence>
<dbReference type="InterPro" id="IPR007688">
    <property type="entry name" value="Conjugal_tfr_TrbL/VirB6"/>
</dbReference>
<feature type="transmembrane region" description="Helical" evidence="7">
    <location>
        <begin position="220"/>
        <end position="246"/>
    </location>
</feature>
<evidence type="ECO:0000256" key="1">
    <source>
        <dbReference type="ARBA" id="ARBA00004141"/>
    </source>
</evidence>
<keyword evidence="4 7" id="KW-1133">Transmembrane helix</keyword>
<comment type="subcellular location">
    <subcellularLocation>
        <location evidence="1">Membrane</location>
        <topology evidence="1">Multi-pass membrane protein</topology>
    </subcellularLocation>
</comment>
<accession>A0ABY4U5I2</accession>
<protein>
    <submittedName>
        <fullName evidence="8">Type IV secretion system protein</fullName>
    </submittedName>
</protein>
<reference evidence="8 9" key="1">
    <citation type="submission" date="2022-06" db="EMBL/GenBank/DDBJ databases">
        <authorList>
            <person name="Liu G."/>
        </authorList>
    </citation>
    <scope>NUCLEOTIDE SEQUENCE [LARGE SCALE GENOMIC DNA]</scope>
    <source>
        <strain evidence="8 9">E4</strain>
    </source>
</reference>
<evidence type="ECO:0000256" key="3">
    <source>
        <dbReference type="ARBA" id="ARBA00022692"/>
    </source>
</evidence>
<gene>
    <name evidence="8" type="ORF">NCF85_15145</name>
</gene>
<dbReference type="Proteomes" id="UP001056619">
    <property type="component" value="Chromosome"/>
</dbReference>
<dbReference type="RefSeq" id="WP_301642044.1">
    <property type="nucleotide sequence ID" value="NZ_CP098494.1"/>
</dbReference>
<dbReference type="Pfam" id="PF04610">
    <property type="entry name" value="TrbL"/>
    <property type="match status" value="1"/>
</dbReference>
<evidence type="ECO:0000313" key="8">
    <source>
        <dbReference type="EMBL" id="USA61371.1"/>
    </source>
</evidence>
<evidence type="ECO:0000256" key="7">
    <source>
        <dbReference type="SAM" id="Phobius"/>
    </source>
</evidence>
<name>A0ABY4U5I2_9SPHN</name>
<proteinExistence type="inferred from homology"/>
<comment type="similarity">
    <text evidence="2">Belongs to the TrbL/VirB6 family.</text>
</comment>
<evidence type="ECO:0000256" key="6">
    <source>
        <dbReference type="SAM" id="MobiDB-lite"/>
    </source>
</evidence>
<feature type="region of interest" description="Disordered" evidence="6">
    <location>
        <begin position="348"/>
        <end position="396"/>
    </location>
</feature>
<keyword evidence="3 7" id="KW-0812">Transmembrane</keyword>
<organism evidence="8 9">
    <name type="scientific">Qipengyuania citrea</name>
    <dbReference type="NCBI Taxonomy" id="225971"/>
    <lineage>
        <taxon>Bacteria</taxon>
        <taxon>Pseudomonadati</taxon>
        <taxon>Pseudomonadota</taxon>
        <taxon>Alphaproteobacteria</taxon>
        <taxon>Sphingomonadales</taxon>
        <taxon>Erythrobacteraceae</taxon>
        <taxon>Qipengyuania</taxon>
    </lineage>
</organism>
<feature type="transmembrane region" description="Helical" evidence="7">
    <location>
        <begin position="75"/>
        <end position="92"/>
    </location>
</feature>